<organism evidence="3">
    <name type="scientific">Hymenolepis diminuta</name>
    <name type="common">Rat tapeworm</name>
    <dbReference type="NCBI Taxonomy" id="6216"/>
    <lineage>
        <taxon>Eukaryota</taxon>
        <taxon>Metazoa</taxon>
        <taxon>Spiralia</taxon>
        <taxon>Lophotrochozoa</taxon>
        <taxon>Platyhelminthes</taxon>
        <taxon>Cestoda</taxon>
        <taxon>Eucestoda</taxon>
        <taxon>Cyclophyllidea</taxon>
        <taxon>Hymenolepididae</taxon>
        <taxon>Hymenolepis</taxon>
    </lineage>
</organism>
<sequence>MKAREQAIILTKITYPCVYLQSIHLEYAKIIINNLPAYASCISLPETTVSTNTTTTTPIPDAEPSTWEPTQVETVFTKEELEKMSEKVPNIGEILSKINPRKIGPMRAVFPNFLALFNELDDKFINALNKVDFSNMTPNSRSKLIWSLAGDNRAAEIFGTLMAPCYYCS</sequence>
<protein>
    <submittedName>
        <fullName evidence="1 3">Uncharacterized protein</fullName>
    </submittedName>
</protein>
<dbReference type="WBParaSite" id="HDID_0001125301-mRNA-1">
    <property type="protein sequence ID" value="HDID_0001125301-mRNA-1"/>
    <property type="gene ID" value="HDID_0001125301"/>
</dbReference>
<dbReference type="EMBL" id="UYSG01013160">
    <property type="protein sequence ID" value="VDL65215.1"/>
    <property type="molecule type" value="Genomic_DNA"/>
</dbReference>
<dbReference type="OrthoDB" id="10566065at2759"/>
<evidence type="ECO:0000313" key="3">
    <source>
        <dbReference type="WBParaSite" id="HDID_0001125301-mRNA-1"/>
    </source>
</evidence>
<name>A0A0R3SZQ7_HYMDI</name>
<dbReference type="Proteomes" id="UP000274504">
    <property type="component" value="Unassembled WGS sequence"/>
</dbReference>
<gene>
    <name evidence="1" type="ORF">HDID_LOCUS11250</name>
</gene>
<reference evidence="1 2" key="2">
    <citation type="submission" date="2018-11" db="EMBL/GenBank/DDBJ databases">
        <authorList>
            <consortium name="Pathogen Informatics"/>
        </authorList>
    </citation>
    <scope>NUCLEOTIDE SEQUENCE [LARGE SCALE GENOMIC DNA]</scope>
</reference>
<evidence type="ECO:0000313" key="1">
    <source>
        <dbReference type="EMBL" id="VDL65215.1"/>
    </source>
</evidence>
<evidence type="ECO:0000313" key="2">
    <source>
        <dbReference type="Proteomes" id="UP000274504"/>
    </source>
</evidence>
<dbReference type="AlphaFoldDB" id="A0A0R3SZQ7"/>
<accession>A0A0R3SZQ7</accession>
<reference evidence="3" key="1">
    <citation type="submission" date="2017-02" db="UniProtKB">
        <authorList>
            <consortium name="WormBaseParasite"/>
        </authorList>
    </citation>
    <scope>IDENTIFICATION</scope>
</reference>
<proteinExistence type="predicted"/>